<proteinExistence type="predicted"/>
<dbReference type="PROSITE" id="PS50835">
    <property type="entry name" value="IG_LIKE"/>
    <property type="match status" value="1"/>
</dbReference>
<organism evidence="3 4">
    <name type="scientific">Hanamia caeni</name>
    <dbReference type="NCBI Taxonomy" id="2294116"/>
    <lineage>
        <taxon>Bacteria</taxon>
        <taxon>Pseudomonadati</taxon>
        <taxon>Bacteroidota</taxon>
        <taxon>Chitinophagia</taxon>
        <taxon>Chitinophagales</taxon>
        <taxon>Chitinophagaceae</taxon>
        <taxon>Hanamia</taxon>
    </lineage>
</organism>
<protein>
    <recommendedName>
        <fullName evidence="2">Ig-like domain-containing protein</fullName>
    </recommendedName>
</protein>
<dbReference type="AlphaFoldDB" id="A0A3M9NMT1"/>
<dbReference type="EMBL" id="RJJR01000002">
    <property type="protein sequence ID" value="RNI39090.1"/>
    <property type="molecule type" value="Genomic_DNA"/>
</dbReference>
<keyword evidence="1" id="KW-0732">Signal</keyword>
<keyword evidence="4" id="KW-1185">Reference proteome</keyword>
<feature type="chain" id="PRO_5017991987" description="Ig-like domain-containing protein" evidence="1">
    <location>
        <begin position="20"/>
        <end position="542"/>
    </location>
</feature>
<evidence type="ECO:0000313" key="4">
    <source>
        <dbReference type="Proteomes" id="UP000267223"/>
    </source>
</evidence>
<reference evidence="3 4" key="1">
    <citation type="submission" date="2018-11" db="EMBL/GenBank/DDBJ databases">
        <title>Draft genome sequence of Ferruginibacter sp. BO-59.</title>
        <authorList>
            <person name="Im W.T."/>
        </authorList>
    </citation>
    <scope>NUCLEOTIDE SEQUENCE [LARGE SCALE GENOMIC DNA]</scope>
    <source>
        <strain evidence="3 4">BO-59</strain>
    </source>
</reference>
<dbReference type="NCBIfam" id="TIGR04131">
    <property type="entry name" value="Bac_Flav_CTERM"/>
    <property type="match status" value="1"/>
</dbReference>
<name>A0A3M9NMT1_9BACT</name>
<evidence type="ECO:0000259" key="2">
    <source>
        <dbReference type="PROSITE" id="PS50835"/>
    </source>
</evidence>
<dbReference type="OrthoDB" id="9765926at2"/>
<evidence type="ECO:0000256" key="1">
    <source>
        <dbReference type="SAM" id="SignalP"/>
    </source>
</evidence>
<dbReference type="InterPro" id="IPR026341">
    <property type="entry name" value="T9SS_type_B"/>
</dbReference>
<evidence type="ECO:0000313" key="3">
    <source>
        <dbReference type="EMBL" id="RNI39090.1"/>
    </source>
</evidence>
<gene>
    <name evidence="3" type="ORF">EFY79_05440</name>
</gene>
<dbReference type="RefSeq" id="WP_123119654.1">
    <property type="nucleotide sequence ID" value="NZ_RJJR01000002.1"/>
</dbReference>
<sequence length="542" mass="60145">MKIWLILFSLIATARNTMAQDNCNKMPFYPADYIGNPSLEQVSYSCETDLITTTSPLFVPMISIIPYWQEPVLDYMGLTYFGQCNRFYIPKNPRDYSYENSGYPLYDPLVPQPIPDGKGVIGISSDRSLSGSASSDRYRAKNYICTNLLRLLKKDSLYRLSFYLGFGIKDTNSIPYNGRLGYNVSKSPTKFALFGVIDSTHLPFPRPQGNHGTYGCLSQINPEWINLGEVIISGKPGSWVRAIIEFIAPADIESIGIGPACDMSDVPYMPRAANEVSEFYFLDHLQLYQASAPKPILEVANGSLCDGPNAFTTLHMKSDSYYAGSQLQWYKNNAPVNETGGSITITKDQYGEGWYQCGVQNDSVCIRSDSFYVNWDPVINPTISSDPDTVACYGETQLLAMNGGPNTTYLWSNGSRGSSITVSQSGTYTVEASNACNSVTATKVVAFKECPPILFVPSAFTPNHDGLNDIFKVHSMGTIKSFRISIFNRYGQRVFFTKEISQGWDAIFNHTAQPAGIYIWIAQYTDARGVTHRKNGTVAVIK</sequence>
<feature type="domain" description="Ig-like" evidence="2">
    <location>
        <begin position="293"/>
        <end position="374"/>
    </location>
</feature>
<dbReference type="InterPro" id="IPR007110">
    <property type="entry name" value="Ig-like_dom"/>
</dbReference>
<accession>A0A3M9NMT1</accession>
<dbReference type="Pfam" id="PF13585">
    <property type="entry name" value="CHU_C"/>
    <property type="match status" value="1"/>
</dbReference>
<comment type="caution">
    <text evidence="3">The sequence shown here is derived from an EMBL/GenBank/DDBJ whole genome shotgun (WGS) entry which is preliminary data.</text>
</comment>
<feature type="signal peptide" evidence="1">
    <location>
        <begin position="1"/>
        <end position="19"/>
    </location>
</feature>
<dbReference type="Proteomes" id="UP000267223">
    <property type="component" value="Unassembled WGS sequence"/>
</dbReference>